<dbReference type="GO" id="GO:0046983">
    <property type="term" value="F:protein dimerization activity"/>
    <property type="evidence" value="ECO:0007669"/>
    <property type="project" value="InterPro"/>
</dbReference>
<dbReference type="InterPro" id="IPR052035">
    <property type="entry name" value="ZnF_BED_domain_contain"/>
</dbReference>
<organism evidence="7 8">
    <name type="scientific">Psilocybe cyanescens</name>
    <dbReference type="NCBI Taxonomy" id="93625"/>
    <lineage>
        <taxon>Eukaryota</taxon>
        <taxon>Fungi</taxon>
        <taxon>Dikarya</taxon>
        <taxon>Basidiomycota</taxon>
        <taxon>Agaricomycotina</taxon>
        <taxon>Agaricomycetes</taxon>
        <taxon>Agaricomycetidae</taxon>
        <taxon>Agaricales</taxon>
        <taxon>Agaricineae</taxon>
        <taxon>Strophariaceae</taxon>
        <taxon>Psilocybe</taxon>
    </lineage>
</organism>
<dbReference type="SUPFAM" id="SSF53098">
    <property type="entry name" value="Ribonuclease H-like"/>
    <property type="match status" value="1"/>
</dbReference>
<accession>A0A409W4I8</accession>
<evidence type="ECO:0000313" key="8">
    <source>
        <dbReference type="Proteomes" id="UP000283269"/>
    </source>
</evidence>
<comment type="caution">
    <text evidence="7">The sequence shown here is derived from an EMBL/GenBank/DDBJ whole genome shotgun (WGS) entry which is preliminary data.</text>
</comment>
<evidence type="ECO:0000256" key="1">
    <source>
        <dbReference type="ARBA" id="ARBA00004123"/>
    </source>
</evidence>
<protein>
    <recommendedName>
        <fullName evidence="6">HAT C-terminal dimerisation domain-containing protein</fullName>
    </recommendedName>
</protein>
<evidence type="ECO:0000259" key="6">
    <source>
        <dbReference type="Pfam" id="PF05699"/>
    </source>
</evidence>
<dbReference type="AlphaFoldDB" id="A0A409W4I8"/>
<name>A0A409W4I8_PSICY</name>
<feature type="domain" description="HAT C-terminal dimerisation" evidence="6">
    <location>
        <begin position="206"/>
        <end position="261"/>
    </location>
</feature>
<dbReference type="PANTHER" id="PTHR46481:SF10">
    <property type="entry name" value="ZINC FINGER BED DOMAIN-CONTAINING PROTEIN 39"/>
    <property type="match status" value="1"/>
</dbReference>
<keyword evidence="8" id="KW-1185">Reference proteome</keyword>
<evidence type="ECO:0000256" key="3">
    <source>
        <dbReference type="ARBA" id="ARBA00022771"/>
    </source>
</evidence>
<reference evidence="7 8" key="1">
    <citation type="journal article" date="2018" name="Evol. Lett.">
        <title>Horizontal gene cluster transfer increased hallucinogenic mushroom diversity.</title>
        <authorList>
            <person name="Reynolds H.T."/>
            <person name="Vijayakumar V."/>
            <person name="Gluck-Thaler E."/>
            <person name="Korotkin H.B."/>
            <person name="Matheny P.B."/>
            <person name="Slot J.C."/>
        </authorList>
    </citation>
    <scope>NUCLEOTIDE SEQUENCE [LARGE SCALE GENOMIC DNA]</scope>
    <source>
        <strain evidence="7 8">2631</strain>
    </source>
</reference>
<dbReference type="EMBL" id="NHYD01003761">
    <property type="protein sequence ID" value="PPQ73449.1"/>
    <property type="molecule type" value="Genomic_DNA"/>
</dbReference>
<dbReference type="Pfam" id="PF05699">
    <property type="entry name" value="Dimer_Tnp_hAT"/>
    <property type="match status" value="1"/>
</dbReference>
<keyword evidence="4" id="KW-0862">Zinc</keyword>
<comment type="subcellular location">
    <subcellularLocation>
        <location evidence="1">Nucleus</location>
    </subcellularLocation>
</comment>
<feature type="non-terminal residue" evidence="7">
    <location>
        <position position="1"/>
    </location>
</feature>
<dbReference type="STRING" id="93625.A0A409W4I8"/>
<evidence type="ECO:0000256" key="4">
    <source>
        <dbReference type="ARBA" id="ARBA00022833"/>
    </source>
</evidence>
<evidence type="ECO:0000256" key="2">
    <source>
        <dbReference type="ARBA" id="ARBA00022723"/>
    </source>
</evidence>
<dbReference type="OrthoDB" id="3237158at2759"/>
<keyword evidence="5" id="KW-0539">Nucleus</keyword>
<dbReference type="GO" id="GO:0005634">
    <property type="term" value="C:nucleus"/>
    <property type="evidence" value="ECO:0007669"/>
    <property type="project" value="UniProtKB-SubCell"/>
</dbReference>
<dbReference type="Proteomes" id="UP000283269">
    <property type="component" value="Unassembled WGS sequence"/>
</dbReference>
<dbReference type="GO" id="GO:0008270">
    <property type="term" value="F:zinc ion binding"/>
    <property type="evidence" value="ECO:0007669"/>
    <property type="project" value="UniProtKB-KW"/>
</dbReference>
<gene>
    <name evidence="7" type="ORF">CVT25_000097</name>
</gene>
<dbReference type="InterPro" id="IPR008906">
    <property type="entry name" value="HATC_C_dom"/>
</dbReference>
<dbReference type="InParanoid" id="A0A409W4I8"/>
<dbReference type="InterPro" id="IPR012337">
    <property type="entry name" value="RNaseH-like_sf"/>
</dbReference>
<evidence type="ECO:0000313" key="7">
    <source>
        <dbReference type="EMBL" id="PPQ73449.1"/>
    </source>
</evidence>
<proteinExistence type="predicted"/>
<keyword evidence="2" id="KW-0479">Metal-binding</keyword>
<dbReference type="PANTHER" id="PTHR46481">
    <property type="entry name" value="ZINC FINGER BED DOMAIN-CONTAINING PROTEIN 4"/>
    <property type="match status" value="1"/>
</dbReference>
<keyword evidence="3" id="KW-0863">Zinc-finger</keyword>
<sequence>GSLDVIAAIHTLAIKIQASGQCIEYFHSTQISCGLPEALKIPLHSNIRWGTAYKMLDQANKLRQQYFSSEKQPTLWRALPALEELQSAWEKKSESARYILYKDPLTDGLAKLGKYYSQLDEKPSFILALMLHPYYKLAYIKLAWGGPEEQAAEKAAGNADTKDWQDEAKQIVEQNKDAEDAIKLSEFDKHQETLLSDDAEEGWASELRRYLGTMQCNVKKDTDLIKWWQDHEQLFPTLVCVALDVLPAQALSVPCPIVFEELVFEEIPYFDFEELLIEEMGNAAWDKESVQLEDTYEFQN</sequence>
<evidence type="ECO:0000256" key="5">
    <source>
        <dbReference type="ARBA" id="ARBA00023242"/>
    </source>
</evidence>